<protein>
    <recommendedName>
        <fullName evidence="8">Major facilitator superfamily (MFS) profile domain-containing protein</fullName>
    </recommendedName>
</protein>
<evidence type="ECO:0000256" key="4">
    <source>
        <dbReference type="ARBA" id="ARBA00022989"/>
    </source>
</evidence>
<organism evidence="9 10">
    <name type="scientific">Zasmidium cellare</name>
    <name type="common">Wine cellar mold</name>
    <name type="synonym">Racodium cellare</name>
    <dbReference type="NCBI Taxonomy" id="395010"/>
    <lineage>
        <taxon>Eukaryota</taxon>
        <taxon>Fungi</taxon>
        <taxon>Dikarya</taxon>
        <taxon>Ascomycota</taxon>
        <taxon>Pezizomycotina</taxon>
        <taxon>Dothideomycetes</taxon>
        <taxon>Dothideomycetidae</taxon>
        <taxon>Mycosphaerellales</taxon>
        <taxon>Mycosphaerellaceae</taxon>
        <taxon>Zasmidium</taxon>
    </lineage>
</organism>
<feature type="transmembrane region" description="Helical" evidence="7">
    <location>
        <begin position="463"/>
        <end position="485"/>
    </location>
</feature>
<dbReference type="InterPro" id="IPR020846">
    <property type="entry name" value="MFS_dom"/>
</dbReference>
<evidence type="ECO:0000256" key="6">
    <source>
        <dbReference type="SAM" id="MobiDB-lite"/>
    </source>
</evidence>
<evidence type="ECO:0000313" key="9">
    <source>
        <dbReference type="EMBL" id="KAK4497244.1"/>
    </source>
</evidence>
<feature type="transmembrane region" description="Helical" evidence="7">
    <location>
        <begin position="79"/>
        <end position="103"/>
    </location>
</feature>
<feature type="domain" description="Major facilitator superfamily (MFS) profile" evidence="8">
    <location>
        <begin position="79"/>
        <end position="493"/>
    </location>
</feature>
<evidence type="ECO:0000256" key="1">
    <source>
        <dbReference type="ARBA" id="ARBA00004141"/>
    </source>
</evidence>
<dbReference type="EMBL" id="JAXOVC010000009">
    <property type="protein sequence ID" value="KAK4497244.1"/>
    <property type="molecule type" value="Genomic_DNA"/>
</dbReference>
<reference evidence="9 10" key="1">
    <citation type="journal article" date="2023" name="G3 (Bethesda)">
        <title>A chromosome-level genome assembly of Zasmidium syzygii isolated from banana leaves.</title>
        <authorList>
            <person name="van Westerhoven A.C."/>
            <person name="Mehrabi R."/>
            <person name="Talebi R."/>
            <person name="Steentjes M.B.F."/>
            <person name="Corcolon B."/>
            <person name="Chong P.A."/>
            <person name="Kema G.H.J."/>
            <person name="Seidl M.F."/>
        </authorList>
    </citation>
    <scope>NUCLEOTIDE SEQUENCE [LARGE SCALE GENOMIC DNA]</scope>
    <source>
        <strain evidence="9 10">P124</strain>
    </source>
</reference>
<sequence>MAANHGIDEKMNPATTQEETKTMDAAEIERVMTPDEDLKGGRQDYNRIDAEVAKYTEGQAIEISPAENSRLKKLIDKRVLTIMVFTYFLQALDKGTLSFTSIMNLPQDLNLVGQQYSWLTTCIYIAILIVEYPINWLVQRLPIAKFLGTCVILWGSILALHAAASNFAGLCALRTLLGIFEAVCQPTFLIMSSMWYKREEQVLIVSFWYCMNGAQQIVGGLLAYCFSLIPRNGVLHSWQAIFIAYGCFSVLWGVFVIWWLPDSPMRAKCFSEEDKRLMVERVRTNQTGLQNKRFRVEHVKEALMDVQCWCYCLIQICTTLPTGGLGAFANIIIKGFGFTTLEVQLLAMVLGAFIIIVLFSSAWLVKKTKQNIIVMAAFCIPSFAGTIVLMAVPNTSKATEAGLLFSYYICLSFWAAQNLGMSLLSRNVAGQTKKSVAVAMNFIAWSAGNAVGPQVFLSYDSPRYFIAFATHLGCYTLLIINLVVLRTTLSRRNKKRDQAAAAGVHEAADEKMVHAFEDLTDQENANFRYVY</sequence>
<evidence type="ECO:0000256" key="3">
    <source>
        <dbReference type="ARBA" id="ARBA00022692"/>
    </source>
</evidence>
<dbReference type="PROSITE" id="PS50850">
    <property type="entry name" value="MFS"/>
    <property type="match status" value="1"/>
</dbReference>
<dbReference type="PANTHER" id="PTHR43791">
    <property type="entry name" value="PERMEASE-RELATED"/>
    <property type="match status" value="1"/>
</dbReference>
<feature type="transmembrane region" description="Helical" evidence="7">
    <location>
        <begin position="241"/>
        <end position="260"/>
    </location>
</feature>
<feature type="transmembrane region" description="Helical" evidence="7">
    <location>
        <begin position="176"/>
        <end position="196"/>
    </location>
</feature>
<dbReference type="Gene3D" id="1.20.1250.20">
    <property type="entry name" value="MFS general substrate transporter like domains"/>
    <property type="match status" value="2"/>
</dbReference>
<feature type="transmembrane region" description="Helical" evidence="7">
    <location>
        <begin position="436"/>
        <end position="457"/>
    </location>
</feature>
<feature type="transmembrane region" description="Helical" evidence="7">
    <location>
        <begin position="115"/>
        <end position="134"/>
    </location>
</feature>
<comment type="subcellular location">
    <subcellularLocation>
        <location evidence="1">Membrane</location>
        <topology evidence="1">Multi-pass membrane protein</topology>
    </subcellularLocation>
</comment>
<feature type="transmembrane region" description="Helical" evidence="7">
    <location>
        <begin position="146"/>
        <end position="164"/>
    </location>
</feature>
<evidence type="ECO:0000256" key="5">
    <source>
        <dbReference type="ARBA" id="ARBA00023136"/>
    </source>
</evidence>
<evidence type="ECO:0000256" key="2">
    <source>
        <dbReference type="ARBA" id="ARBA00022448"/>
    </source>
</evidence>
<feature type="transmembrane region" description="Helical" evidence="7">
    <location>
        <begin position="404"/>
        <end position="424"/>
    </location>
</feature>
<dbReference type="Proteomes" id="UP001305779">
    <property type="component" value="Unassembled WGS sequence"/>
</dbReference>
<evidence type="ECO:0000256" key="7">
    <source>
        <dbReference type="SAM" id="Phobius"/>
    </source>
</evidence>
<keyword evidence="4 7" id="KW-1133">Transmembrane helix</keyword>
<keyword evidence="3 7" id="KW-0812">Transmembrane</keyword>
<feature type="region of interest" description="Disordered" evidence="6">
    <location>
        <begin position="1"/>
        <end position="25"/>
    </location>
</feature>
<name>A0ABR0E760_ZASCE</name>
<dbReference type="Pfam" id="PF07690">
    <property type="entry name" value="MFS_1"/>
    <property type="match status" value="1"/>
</dbReference>
<evidence type="ECO:0000313" key="10">
    <source>
        <dbReference type="Proteomes" id="UP001305779"/>
    </source>
</evidence>
<feature type="transmembrane region" description="Helical" evidence="7">
    <location>
        <begin position="308"/>
        <end position="333"/>
    </location>
</feature>
<comment type="caution">
    <text evidence="9">The sequence shown here is derived from an EMBL/GenBank/DDBJ whole genome shotgun (WGS) entry which is preliminary data.</text>
</comment>
<accession>A0ABR0E760</accession>
<keyword evidence="2" id="KW-0813">Transport</keyword>
<proteinExistence type="predicted"/>
<dbReference type="InterPro" id="IPR011701">
    <property type="entry name" value="MFS"/>
</dbReference>
<feature type="transmembrane region" description="Helical" evidence="7">
    <location>
        <begin position="372"/>
        <end position="392"/>
    </location>
</feature>
<gene>
    <name evidence="9" type="ORF">PRZ48_011694</name>
</gene>
<evidence type="ECO:0000259" key="8">
    <source>
        <dbReference type="PROSITE" id="PS50850"/>
    </source>
</evidence>
<keyword evidence="5 7" id="KW-0472">Membrane</keyword>
<feature type="transmembrane region" description="Helical" evidence="7">
    <location>
        <begin position="345"/>
        <end position="365"/>
    </location>
</feature>
<dbReference type="InterPro" id="IPR036259">
    <property type="entry name" value="MFS_trans_sf"/>
</dbReference>
<dbReference type="PANTHER" id="PTHR43791:SF63">
    <property type="entry name" value="HIGH AFFINITY CYSTEINE TRANSPORTER"/>
    <property type="match status" value="1"/>
</dbReference>
<feature type="compositionally biased region" description="Basic and acidic residues" evidence="6">
    <location>
        <begin position="1"/>
        <end position="11"/>
    </location>
</feature>
<keyword evidence="10" id="KW-1185">Reference proteome</keyword>
<dbReference type="SUPFAM" id="SSF103473">
    <property type="entry name" value="MFS general substrate transporter"/>
    <property type="match status" value="1"/>
</dbReference>
<feature type="transmembrane region" description="Helical" evidence="7">
    <location>
        <begin position="208"/>
        <end position="229"/>
    </location>
</feature>